<name>A0A1I7XZT1_9BILA</name>
<evidence type="ECO:0000313" key="2">
    <source>
        <dbReference type="WBParaSite" id="L893_g11145.t1"/>
    </source>
</evidence>
<accession>A0A1I7XZT1</accession>
<proteinExistence type="predicted"/>
<reference evidence="2" key="1">
    <citation type="submission" date="2016-11" db="UniProtKB">
        <authorList>
            <consortium name="WormBaseParasite"/>
        </authorList>
    </citation>
    <scope>IDENTIFICATION</scope>
</reference>
<sequence length="132" mass="14858">MQIRSLYEKHTWHDLPLEANGSTPSQAETMEALVRGGNEDCAAESTPSFFRYVSYATYRERGDMFQCIRGRGSIQGDFGKDLKAGIYFDTLITPVGCLFPAICPLEEQKRGTYPISSLYNDRFFPAAPLRTT</sequence>
<dbReference type="WBParaSite" id="L893_g11145.t1">
    <property type="protein sequence ID" value="L893_g11145.t1"/>
    <property type="gene ID" value="L893_g11145"/>
</dbReference>
<organism evidence="1 2">
    <name type="scientific">Steinernema glaseri</name>
    <dbReference type="NCBI Taxonomy" id="37863"/>
    <lineage>
        <taxon>Eukaryota</taxon>
        <taxon>Metazoa</taxon>
        <taxon>Ecdysozoa</taxon>
        <taxon>Nematoda</taxon>
        <taxon>Chromadorea</taxon>
        <taxon>Rhabditida</taxon>
        <taxon>Tylenchina</taxon>
        <taxon>Panagrolaimomorpha</taxon>
        <taxon>Strongyloidoidea</taxon>
        <taxon>Steinernematidae</taxon>
        <taxon>Steinernema</taxon>
    </lineage>
</organism>
<keyword evidence="1" id="KW-1185">Reference proteome</keyword>
<dbReference type="AlphaFoldDB" id="A0A1I7XZT1"/>
<dbReference type="Proteomes" id="UP000095287">
    <property type="component" value="Unplaced"/>
</dbReference>
<evidence type="ECO:0000313" key="1">
    <source>
        <dbReference type="Proteomes" id="UP000095287"/>
    </source>
</evidence>
<protein>
    <submittedName>
        <fullName evidence="2">COesterase domain-containing protein</fullName>
    </submittedName>
</protein>